<accession>A0A7Z7J301</accession>
<dbReference type="Proteomes" id="UP000234345">
    <property type="component" value="Unassembled WGS sequence"/>
</dbReference>
<reference evidence="1 2" key="1">
    <citation type="submission" date="2017-10" db="EMBL/GenBank/DDBJ databases">
        <authorList>
            <person name="Regsiter A."/>
            <person name="William W."/>
        </authorList>
    </citation>
    <scope>NUCLEOTIDE SEQUENCE [LARGE SCALE GENOMIC DNA]</scope>
    <source>
        <strain evidence="1 2">CFBP6991</strain>
    </source>
</reference>
<gene>
    <name evidence="1" type="ORF">XFF6991_430070</name>
</gene>
<evidence type="ECO:0000313" key="2">
    <source>
        <dbReference type="Proteomes" id="UP000234345"/>
    </source>
</evidence>
<sequence>MATRRSRPSVSAQDQAWIALLMRPRWRRCPSCCHPLAGSVQVWATKLCQQTQKIEAAIKIRIESVCHVLINTKASRVLLGDPSFHVLLARLDFLLVEGRSGEMDGGRHDDESSIEVLRFVAEKASPSSPSAQVDLLIRASTSR</sequence>
<organism evidence="1 2">
    <name type="scientific">Xanthomonas campestris pv. phaseoli</name>
    <dbReference type="NCBI Taxonomy" id="317013"/>
    <lineage>
        <taxon>Bacteria</taxon>
        <taxon>Pseudomonadati</taxon>
        <taxon>Pseudomonadota</taxon>
        <taxon>Gammaproteobacteria</taxon>
        <taxon>Lysobacterales</taxon>
        <taxon>Lysobacteraceae</taxon>
        <taxon>Xanthomonas</taxon>
    </lineage>
</organism>
<proteinExistence type="predicted"/>
<evidence type="ECO:0000313" key="1">
    <source>
        <dbReference type="EMBL" id="SOO25246.1"/>
    </source>
</evidence>
<dbReference type="EMBL" id="OCZC01000070">
    <property type="protein sequence ID" value="SOO25246.1"/>
    <property type="molecule type" value="Genomic_DNA"/>
</dbReference>
<comment type="caution">
    <text evidence="1">The sequence shown here is derived from an EMBL/GenBank/DDBJ whole genome shotgun (WGS) entry which is preliminary data.</text>
</comment>
<dbReference type="AlphaFoldDB" id="A0A7Z7J301"/>
<protein>
    <submittedName>
        <fullName evidence="1">Uncharacterized protein</fullName>
    </submittedName>
</protein>
<name>A0A7Z7J301_XANCH</name>